<dbReference type="AlphaFoldDB" id="A0A9P7N8X1"/>
<evidence type="ECO:0000313" key="1">
    <source>
        <dbReference type="EMBL" id="KAG5999143.1"/>
    </source>
</evidence>
<sequence length="151" mass="16624">MESKEEANLSDHDVEFQFSSVECNGAFYLLLMCSGRAQRGDEKKRIDNLAGQACAKKGVVLLLQGEDGMSSWMELQMYRAKHGQQPGRGGSPFPTTTHVESIPSQGWNLAPSLEIRDGHNADPDGKIIVSRAVGEAHQLLHHSLPRPFIAR</sequence>
<name>A0A9P7N8X1_9HYPO</name>
<keyword evidence="2" id="KW-1185">Reference proteome</keyword>
<organism evidence="1 2">
    <name type="scientific">Claviceps pusilla</name>
    <dbReference type="NCBI Taxonomy" id="123648"/>
    <lineage>
        <taxon>Eukaryota</taxon>
        <taxon>Fungi</taxon>
        <taxon>Dikarya</taxon>
        <taxon>Ascomycota</taxon>
        <taxon>Pezizomycotina</taxon>
        <taxon>Sordariomycetes</taxon>
        <taxon>Hypocreomycetidae</taxon>
        <taxon>Hypocreales</taxon>
        <taxon>Clavicipitaceae</taxon>
        <taxon>Claviceps</taxon>
    </lineage>
</organism>
<evidence type="ECO:0000313" key="2">
    <source>
        <dbReference type="Proteomes" id="UP000748025"/>
    </source>
</evidence>
<dbReference type="Proteomes" id="UP000748025">
    <property type="component" value="Unassembled WGS sequence"/>
</dbReference>
<protein>
    <submittedName>
        <fullName evidence="1">Uncharacterized protein</fullName>
    </submittedName>
</protein>
<gene>
    <name evidence="1" type="ORF">E4U43_002261</name>
</gene>
<proteinExistence type="predicted"/>
<dbReference type="EMBL" id="SRPW01001780">
    <property type="protein sequence ID" value="KAG5999143.1"/>
    <property type="molecule type" value="Genomic_DNA"/>
</dbReference>
<comment type="caution">
    <text evidence="1">The sequence shown here is derived from an EMBL/GenBank/DDBJ whole genome shotgun (WGS) entry which is preliminary data.</text>
</comment>
<accession>A0A9P7N8X1</accession>
<reference evidence="1" key="1">
    <citation type="journal article" date="2020" name="bioRxiv">
        <title>Whole genome comparisons of ergot fungi reveals the divergence and evolution of species within the genus Claviceps are the result of varying mechanisms driving genome evolution and host range expansion.</title>
        <authorList>
            <person name="Wyka S.A."/>
            <person name="Mondo S.J."/>
            <person name="Liu M."/>
            <person name="Dettman J."/>
            <person name="Nalam V."/>
            <person name="Broders K.D."/>
        </authorList>
    </citation>
    <scope>NUCLEOTIDE SEQUENCE</scope>
    <source>
        <strain evidence="1">CCC 602</strain>
    </source>
</reference>
<dbReference type="OrthoDB" id="2129069at2759"/>